<dbReference type="SUPFAM" id="SSF49899">
    <property type="entry name" value="Concanavalin A-like lectins/glucanases"/>
    <property type="match status" value="1"/>
</dbReference>
<dbReference type="PANTHER" id="PTHR35332:SF2">
    <property type="entry name" value="REGULATION OF ENOLASE PROTEIN 1"/>
    <property type="match status" value="1"/>
</dbReference>
<evidence type="ECO:0000313" key="2">
    <source>
        <dbReference type="Proteomes" id="UP000305681"/>
    </source>
</evidence>
<dbReference type="InterPro" id="IPR013320">
    <property type="entry name" value="ConA-like_dom_sf"/>
</dbReference>
<gene>
    <name evidence="1" type="ORF">FHI69_22625</name>
</gene>
<dbReference type="AlphaFoldDB" id="A0A5C4NJB0"/>
<dbReference type="PANTHER" id="PTHR35332">
    <property type="entry name" value="REGULATION OF ENOLASE PROTEIN 1"/>
    <property type="match status" value="1"/>
</dbReference>
<proteinExistence type="predicted"/>
<sequence length="191" mass="21105">MFTQGSWLNAPENWSADGAQLRVTTDANTDFWRKTSYGFIRDSGHFFGTGIEGDFTAQLHVSAQYAALYDQAGLMVRIDAENWIKCGVEFSDGQLLLSTVLTVDTSDWAVSLAPAMPDGFWLRVTVEKGAIRVQYSTDGKLWPLLRLAPFPVASRYLVGPMCCTPERAGLEVVFSQFSTGPALQKDLHDLT</sequence>
<dbReference type="Pfam" id="PF07081">
    <property type="entry name" value="DUF1349"/>
    <property type="match status" value="1"/>
</dbReference>
<organism evidence="1 2">
    <name type="scientific">Janthinobacterium lividum</name>
    <dbReference type="NCBI Taxonomy" id="29581"/>
    <lineage>
        <taxon>Bacteria</taxon>
        <taxon>Pseudomonadati</taxon>
        <taxon>Pseudomonadota</taxon>
        <taxon>Betaproteobacteria</taxon>
        <taxon>Burkholderiales</taxon>
        <taxon>Oxalobacteraceae</taxon>
        <taxon>Janthinobacterium</taxon>
    </lineage>
</organism>
<name>A0A5C4NJB0_9BURK</name>
<dbReference type="Proteomes" id="UP000305681">
    <property type="component" value="Unassembled WGS sequence"/>
</dbReference>
<reference evidence="1 2" key="1">
    <citation type="submission" date="2019-06" db="EMBL/GenBank/DDBJ databases">
        <title>Genome sequence of Janthinobacterium lividum UCD_MED1.</title>
        <authorList>
            <person name="De Leon M.E."/>
            <person name="Jospin G."/>
        </authorList>
    </citation>
    <scope>NUCLEOTIDE SEQUENCE [LARGE SCALE GENOMIC DNA]</scope>
    <source>
        <strain evidence="1 2">UCD_MED1</strain>
    </source>
</reference>
<dbReference type="InterPro" id="IPR015987">
    <property type="entry name" value="UCP022704"/>
</dbReference>
<protein>
    <submittedName>
        <fullName evidence="1">DUF1349 domain-containing protein</fullName>
    </submittedName>
</protein>
<dbReference type="PIRSF" id="PIRSF022704">
    <property type="entry name" value="UCP022704"/>
    <property type="match status" value="1"/>
</dbReference>
<comment type="caution">
    <text evidence="1">The sequence shown here is derived from an EMBL/GenBank/DDBJ whole genome shotgun (WGS) entry which is preliminary data.</text>
</comment>
<dbReference type="Gene3D" id="2.60.120.200">
    <property type="match status" value="1"/>
</dbReference>
<accession>A0A5C4NJB0</accession>
<evidence type="ECO:0000313" key="1">
    <source>
        <dbReference type="EMBL" id="TNC73965.1"/>
    </source>
</evidence>
<dbReference type="RefSeq" id="WP_139092091.1">
    <property type="nucleotide sequence ID" value="NZ_VDGE01000011.1"/>
</dbReference>
<dbReference type="InterPro" id="IPR009784">
    <property type="entry name" value="DUF1349"/>
</dbReference>
<dbReference type="EMBL" id="VDGE01000011">
    <property type="protein sequence ID" value="TNC73965.1"/>
    <property type="molecule type" value="Genomic_DNA"/>
</dbReference>